<keyword evidence="3" id="KW-1185">Reference proteome</keyword>
<organism evidence="2 3">
    <name type="scientific">Allacma fusca</name>
    <dbReference type="NCBI Taxonomy" id="39272"/>
    <lineage>
        <taxon>Eukaryota</taxon>
        <taxon>Metazoa</taxon>
        <taxon>Ecdysozoa</taxon>
        <taxon>Arthropoda</taxon>
        <taxon>Hexapoda</taxon>
        <taxon>Collembola</taxon>
        <taxon>Symphypleona</taxon>
        <taxon>Sminthuridae</taxon>
        <taxon>Allacma</taxon>
    </lineage>
</organism>
<gene>
    <name evidence="2" type="ORF">AFUS01_LOCUS23004</name>
</gene>
<feature type="non-terminal residue" evidence="2">
    <location>
        <position position="251"/>
    </location>
</feature>
<sequence>MPTSNSFDIAPRLTRSSKVPVQMNRSVSQGGVRYGDVLTDQGLTIIENGLGSSTVYNGPLHEGMIRDKNNNGVDPTSPNRRSTLDLSSMCSSVSSALGLNGESGDGTKGANSFSYMTKNTMAENVSHAKGYLPTDETNSSMSNNNPTGSANVQQVSIRRIRVDSRRQQLSGIPNSNPKSRSGSSSSSSPVVIESEPSTPSSSFFPSGNNHAVQTHNQGLGREKDSSLRKSFIGGFGRKKKKDKEKEKEKDK</sequence>
<dbReference type="AlphaFoldDB" id="A0A8J2K870"/>
<evidence type="ECO:0000313" key="2">
    <source>
        <dbReference type="EMBL" id="CAG7734625.1"/>
    </source>
</evidence>
<feature type="compositionally biased region" description="Polar residues" evidence="1">
    <location>
        <begin position="208"/>
        <end position="217"/>
    </location>
</feature>
<feature type="compositionally biased region" description="Polar residues" evidence="1">
    <location>
        <begin position="135"/>
        <end position="153"/>
    </location>
</feature>
<feature type="compositionally biased region" description="Low complexity" evidence="1">
    <location>
        <begin position="173"/>
        <end position="207"/>
    </location>
</feature>
<name>A0A8J2K870_9HEXA</name>
<evidence type="ECO:0000256" key="1">
    <source>
        <dbReference type="SAM" id="MobiDB-lite"/>
    </source>
</evidence>
<dbReference type="EMBL" id="CAJVCH010273089">
    <property type="protein sequence ID" value="CAG7734625.1"/>
    <property type="molecule type" value="Genomic_DNA"/>
</dbReference>
<comment type="caution">
    <text evidence="2">The sequence shown here is derived from an EMBL/GenBank/DDBJ whole genome shotgun (WGS) entry which is preliminary data.</text>
</comment>
<accession>A0A8J2K870</accession>
<evidence type="ECO:0000313" key="3">
    <source>
        <dbReference type="Proteomes" id="UP000708208"/>
    </source>
</evidence>
<proteinExistence type="predicted"/>
<reference evidence="2" key="1">
    <citation type="submission" date="2021-06" db="EMBL/GenBank/DDBJ databases">
        <authorList>
            <person name="Hodson N. C."/>
            <person name="Mongue J. A."/>
            <person name="Jaron S. K."/>
        </authorList>
    </citation>
    <scope>NUCLEOTIDE SEQUENCE</scope>
</reference>
<feature type="region of interest" description="Disordered" evidence="1">
    <location>
        <begin position="130"/>
        <end position="251"/>
    </location>
</feature>
<dbReference type="Proteomes" id="UP000708208">
    <property type="component" value="Unassembled WGS sequence"/>
</dbReference>
<protein>
    <submittedName>
        <fullName evidence="2">Uncharacterized protein</fullName>
    </submittedName>
</protein>